<dbReference type="GO" id="GO:0008483">
    <property type="term" value="F:transaminase activity"/>
    <property type="evidence" value="ECO:0007669"/>
    <property type="project" value="TreeGrafter"/>
</dbReference>
<protein>
    <recommendedName>
        <fullName evidence="8">Erythromycin biosynthesis sensory transduction protein eryC1</fullName>
    </recommendedName>
</protein>
<dbReference type="InterPro" id="IPR015422">
    <property type="entry name" value="PyrdxlP-dep_Trfase_small"/>
</dbReference>
<dbReference type="PIRSF" id="PIRSF000390">
    <property type="entry name" value="PLP_StrS"/>
    <property type="match status" value="1"/>
</dbReference>
<dbReference type="GO" id="GO:0000271">
    <property type="term" value="P:polysaccharide biosynthetic process"/>
    <property type="evidence" value="ECO:0007669"/>
    <property type="project" value="TreeGrafter"/>
</dbReference>
<evidence type="ECO:0000256" key="4">
    <source>
        <dbReference type="PIRSR" id="PIRSR000390-2"/>
    </source>
</evidence>
<dbReference type="OrthoDB" id="9766188at2"/>
<evidence type="ECO:0008006" key="8">
    <source>
        <dbReference type="Google" id="ProtNLM"/>
    </source>
</evidence>
<dbReference type="RefSeq" id="WP_066339711.1">
    <property type="nucleotide sequence ID" value="NZ_CP016503.1"/>
</dbReference>
<dbReference type="InterPro" id="IPR000653">
    <property type="entry name" value="DegT/StrS_aminotransferase"/>
</dbReference>
<dbReference type="STRING" id="222136.BBW65_03420"/>
<gene>
    <name evidence="6" type="ORF">BBW65_03420</name>
</gene>
<dbReference type="InterPro" id="IPR015424">
    <property type="entry name" value="PyrdxlP-dep_Trfase"/>
</dbReference>
<name>A0A1B1U5E0_9HELI</name>
<feature type="modified residue" description="N6-(pyridoxal phosphate)lysine" evidence="4">
    <location>
        <position position="188"/>
    </location>
</feature>
<evidence type="ECO:0000313" key="6">
    <source>
        <dbReference type="EMBL" id="ANV97905.1"/>
    </source>
</evidence>
<dbReference type="Pfam" id="PF01041">
    <property type="entry name" value="DegT_DnrJ_EryC1"/>
    <property type="match status" value="1"/>
</dbReference>
<keyword evidence="7" id="KW-1185">Reference proteome</keyword>
<keyword evidence="1 4" id="KW-0663">Pyridoxal phosphate</keyword>
<dbReference type="SUPFAM" id="SSF53383">
    <property type="entry name" value="PLP-dependent transferases"/>
    <property type="match status" value="1"/>
</dbReference>
<evidence type="ECO:0000256" key="1">
    <source>
        <dbReference type="ARBA" id="ARBA00022898"/>
    </source>
</evidence>
<dbReference type="Proteomes" id="UP000092884">
    <property type="component" value="Chromosome"/>
</dbReference>
<proteinExistence type="inferred from homology"/>
<dbReference type="PANTHER" id="PTHR30244:SF36">
    <property type="entry name" value="3-OXO-GLUCOSE-6-PHOSPHATE:GLUTAMATE AMINOTRANSFERASE"/>
    <property type="match status" value="1"/>
</dbReference>
<evidence type="ECO:0000256" key="5">
    <source>
        <dbReference type="RuleBase" id="RU004508"/>
    </source>
</evidence>
<evidence type="ECO:0000256" key="3">
    <source>
        <dbReference type="PIRSR" id="PIRSR000390-1"/>
    </source>
</evidence>
<dbReference type="AlphaFoldDB" id="A0A1B1U5E0"/>
<comment type="similarity">
    <text evidence="2 5">Belongs to the DegT/DnrJ/EryC1 family.</text>
</comment>
<dbReference type="Gene3D" id="3.40.640.10">
    <property type="entry name" value="Type I PLP-dependent aspartate aminotransferase-like (Major domain)"/>
    <property type="match status" value="1"/>
</dbReference>
<evidence type="ECO:0000313" key="7">
    <source>
        <dbReference type="Proteomes" id="UP000092884"/>
    </source>
</evidence>
<sequence>MIKFLDLQSQYQSIKEEIHQAIDMVLQKGAFVGGEYLEKFQAEFAHAVGSQYALGVANGTDAIEIALKALSLKPKSEVILPANTFVGSLEGIVNAGLTPVLVDCDEDYCISPQAIQKAITPNTSSIMAVHLYGRICDMQSILTIAQNHNLKVIEDCAQSFGAEISVFGTSKKAGNIGDVGCFSFYPGKNLGAYGDGGAITCNDAETYKIASSLANHGRSESNRYEHIYLGRNSRLDGIQSAILSVKLKYIHQWNEIRRDNAQLYAQYLKDCSNLLTPIIDERNRSVWHLYVVALDDPSKRQHIMQALANQQIQTAIHYPIPLSKLKLNTQTPILARSLPNAHKFCDRIFSIPMGEHIGEKEIVEIAKSLKSLENV</sequence>
<dbReference type="KEGG" id="het:BBW65_03420"/>
<reference evidence="7" key="1">
    <citation type="submission" date="2016-07" db="EMBL/GenBank/DDBJ databases">
        <authorList>
            <person name="Florea S."/>
            <person name="Webb J.S."/>
            <person name="Jaromczyk J."/>
            <person name="Schardl C.L."/>
        </authorList>
    </citation>
    <scope>NUCLEOTIDE SEQUENCE [LARGE SCALE GENOMIC DNA]</scope>
    <source>
        <strain evidence="7">MIT 01-6242</strain>
    </source>
</reference>
<dbReference type="EMBL" id="CP016503">
    <property type="protein sequence ID" value="ANV97905.1"/>
    <property type="molecule type" value="Genomic_DNA"/>
</dbReference>
<feature type="active site" description="Proton acceptor" evidence="3">
    <location>
        <position position="188"/>
    </location>
</feature>
<dbReference type="Gene3D" id="3.90.1150.10">
    <property type="entry name" value="Aspartate Aminotransferase, domain 1"/>
    <property type="match status" value="1"/>
</dbReference>
<dbReference type="GO" id="GO:0030170">
    <property type="term" value="F:pyridoxal phosphate binding"/>
    <property type="evidence" value="ECO:0007669"/>
    <property type="project" value="TreeGrafter"/>
</dbReference>
<evidence type="ECO:0000256" key="2">
    <source>
        <dbReference type="ARBA" id="ARBA00037999"/>
    </source>
</evidence>
<dbReference type="InterPro" id="IPR015421">
    <property type="entry name" value="PyrdxlP-dep_Trfase_major"/>
</dbReference>
<dbReference type="PANTHER" id="PTHR30244">
    <property type="entry name" value="TRANSAMINASE"/>
    <property type="match status" value="1"/>
</dbReference>
<accession>A0A1B1U5E0</accession>
<dbReference type="CDD" id="cd00616">
    <property type="entry name" value="AHBA_syn"/>
    <property type="match status" value="1"/>
</dbReference>
<organism evidence="6 7">
    <name type="scientific">Helicobacter enhydrae</name>
    <dbReference type="NCBI Taxonomy" id="222136"/>
    <lineage>
        <taxon>Bacteria</taxon>
        <taxon>Pseudomonadati</taxon>
        <taxon>Campylobacterota</taxon>
        <taxon>Epsilonproteobacteria</taxon>
        <taxon>Campylobacterales</taxon>
        <taxon>Helicobacteraceae</taxon>
        <taxon>Helicobacter</taxon>
    </lineage>
</organism>